<dbReference type="OrthoDB" id="273070at2759"/>
<evidence type="ECO:0000313" key="2">
    <source>
        <dbReference type="Proteomes" id="UP000281553"/>
    </source>
</evidence>
<protein>
    <recommendedName>
        <fullName evidence="3">C2H2-type domain-containing protein</fullName>
    </recommendedName>
</protein>
<reference evidence="1 2" key="1">
    <citation type="submission" date="2018-11" db="EMBL/GenBank/DDBJ databases">
        <authorList>
            <consortium name="Pathogen Informatics"/>
        </authorList>
    </citation>
    <scope>NUCLEOTIDE SEQUENCE [LARGE SCALE GENOMIC DNA]</scope>
</reference>
<gene>
    <name evidence="1" type="ORF">DILT_LOCUS4654</name>
</gene>
<dbReference type="AlphaFoldDB" id="A0A3P7LE08"/>
<dbReference type="EMBL" id="UYRU01045857">
    <property type="protein sequence ID" value="VDN08823.1"/>
    <property type="molecule type" value="Genomic_DNA"/>
</dbReference>
<evidence type="ECO:0000313" key="1">
    <source>
        <dbReference type="EMBL" id="VDN08823.1"/>
    </source>
</evidence>
<accession>A0A3P7LE08</accession>
<sequence>MEIPSFSTLWDTCETLSRLESSIREIGSQQRHGSHSEGRKKWRPQVSDNYYSDGICGVTFGIERPEFCHPLKTCCDHHFFTEEEFRRHEAQHVKECSVVIHPSVLNFHIETAHSPEVFARLNPVLADKSIVLWRDSRKKSLNKRKPFELRDPNASRVDRPKGSNSRVSVFHFTPLCLSLWGW</sequence>
<organism evidence="1 2">
    <name type="scientific">Dibothriocephalus latus</name>
    <name type="common">Fish tapeworm</name>
    <name type="synonym">Diphyllobothrium latum</name>
    <dbReference type="NCBI Taxonomy" id="60516"/>
    <lineage>
        <taxon>Eukaryota</taxon>
        <taxon>Metazoa</taxon>
        <taxon>Spiralia</taxon>
        <taxon>Lophotrochozoa</taxon>
        <taxon>Platyhelminthes</taxon>
        <taxon>Cestoda</taxon>
        <taxon>Eucestoda</taxon>
        <taxon>Diphyllobothriidea</taxon>
        <taxon>Diphyllobothriidae</taxon>
        <taxon>Dibothriocephalus</taxon>
    </lineage>
</organism>
<dbReference type="Proteomes" id="UP000281553">
    <property type="component" value="Unassembled WGS sequence"/>
</dbReference>
<proteinExistence type="predicted"/>
<name>A0A3P7LE08_DIBLA</name>
<keyword evidence="2" id="KW-1185">Reference proteome</keyword>
<evidence type="ECO:0008006" key="3">
    <source>
        <dbReference type="Google" id="ProtNLM"/>
    </source>
</evidence>